<feature type="domain" description="Aminoglycoside phosphotransferase" evidence="1">
    <location>
        <begin position="39"/>
        <end position="250"/>
    </location>
</feature>
<evidence type="ECO:0000259" key="1">
    <source>
        <dbReference type="Pfam" id="PF01636"/>
    </source>
</evidence>
<evidence type="ECO:0000313" key="2">
    <source>
        <dbReference type="EMBL" id="MDA2813357.1"/>
    </source>
</evidence>
<protein>
    <submittedName>
        <fullName evidence="2">Aminoglycoside phosphotransferase family protein</fullName>
    </submittedName>
</protein>
<accession>A0ABT4UAJ4</accession>
<dbReference type="Pfam" id="PF01636">
    <property type="entry name" value="APH"/>
    <property type="match status" value="1"/>
</dbReference>
<proteinExistence type="predicted"/>
<gene>
    <name evidence="2" type="ORF">O4J56_22110</name>
</gene>
<dbReference type="Proteomes" id="UP001527866">
    <property type="component" value="Unassembled WGS sequence"/>
</dbReference>
<dbReference type="EMBL" id="JAQFWQ010000075">
    <property type="protein sequence ID" value="MDA2813357.1"/>
    <property type="molecule type" value="Genomic_DNA"/>
</dbReference>
<dbReference type="InterPro" id="IPR002575">
    <property type="entry name" value="Aminoglycoside_PTrfase"/>
</dbReference>
<reference evidence="2 3" key="1">
    <citation type="submission" date="2023-01" db="EMBL/GenBank/DDBJ databases">
        <title>Draft genome sequence of Nocardiopsis sp. RSe5-2 isolated from halophytes.</title>
        <authorList>
            <person name="Duangmal K."/>
            <person name="Chantavorakit T."/>
        </authorList>
    </citation>
    <scope>NUCLEOTIDE SEQUENCE [LARGE SCALE GENOMIC DNA]</scope>
    <source>
        <strain evidence="2 3">RSe5-2</strain>
    </source>
</reference>
<organism evidence="2 3">
    <name type="scientific">Nocardiopsis endophytica</name>
    <dbReference type="NCBI Taxonomy" id="3018445"/>
    <lineage>
        <taxon>Bacteria</taxon>
        <taxon>Bacillati</taxon>
        <taxon>Actinomycetota</taxon>
        <taxon>Actinomycetes</taxon>
        <taxon>Streptosporangiales</taxon>
        <taxon>Nocardiopsidaceae</taxon>
        <taxon>Nocardiopsis</taxon>
    </lineage>
</organism>
<comment type="caution">
    <text evidence="2">The sequence shown here is derived from an EMBL/GenBank/DDBJ whole genome shotgun (WGS) entry which is preliminary data.</text>
</comment>
<evidence type="ECO:0000313" key="3">
    <source>
        <dbReference type="Proteomes" id="UP001527866"/>
    </source>
</evidence>
<dbReference type="SUPFAM" id="SSF56112">
    <property type="entry name" value="Protein kinase-like (PK-like)"/>
    <property type="match status" value="1"/>
</dbReference>
<dbReference type="RefSeq" id="WP_270688322.1">
    <property type="nucleotide sequence ID" value="NZ_JAQFWQ010000075.1"/>
</dbReference>
<keyword evidence="3" id="KW-1185">Reference proteome</keyword>
<sequence>MNRDTNEVFDSGTARSVMEQACADAGLPSQGARLVSLGENAVFALDGPGVVVRVGRDAALLERAWREVRVASWLADEGVPAVRPADGAPEPTLVDGRPVTFWRRLPDPVRPAGGADLAGLLRRVHALGRPPFPLPPRDLLSGVERWLAAAEGHIDPADADYLARRRDAFAEKAGALAPLLPTGPVHGDALLRNVHIGPDGPVLVDLETFADDMREHDLVVMWLMRDRYGMPEEEYRAFTRTYGWDVAEWEGAAVLRGARETASAAWVAQHTPGNPQALAEFERRVASLRDGDPSVRWRPF</sequence>
<dbReference type="InterPro" id="IPR011009">
    <property type="entry name" value="Kinase-like_dom_sf"/>
</dbReference>
<name>A0ABT4UAJ4_9ACTN</name>